<evidence type="ECO:0000256" key="3">
    <source>
        <dbReference type="ARBA" id="ARBA00006739"/>
    </source>
</evidence>
<accession>A0A6G1S3D7</accession>
<dbReference type="AlphaFoldDB" id="A0A6G1S3D7"/>
<protein>
    <recommendedName>
        <fullName evidence="4">dolichyl-phosphate beta-glucosyltransferase</fullName>
        <ecNumber evidence="4">2.4.1.117</ecNumber>
    </recommendedName>
</protein>
<keyword evidence="11" id="KW-0472">Membrane</keyword>
<dbReference type="Pfam" id="PF00535">
    <property type="entry name" value="Glycos_transf_2"/>
    <property type="match status" value="1"/>
</dbReference>
<dbReference type="PANTHER" id="PTHR10859">
    <property type="entry name" value="GLYCOSYL TRANSFERASE"/>
    <property type="match status" value="1"/>
</dbReference>
<dbReference type="GO" id="GO:0005789">
    <property type="term" value="C:endoplasmic reticulum membrane"/>
    <property type="evidence" value="ECO:0007669"/>
    <property type="project" value="UniProtKB-SubCell"/>
</dbReference>
<evidence type="ECO:0000256" key="7">
    <source>
        <dbReference type="ARBA" id="ARBA00022692"/>
    </source>
</evidence>
<keyword evidence="5" id="KW-0328">Glycosyltransferase</keyword>
<evidence type="ECO:0000256" key="5">
    <source>
        <dbReference type="ARBA" id="ARBA00022676"/>
    </source>
</evidence>
<evidence type="ECO:0000256" key="6">
    <source>
        <dbReference type="ARBA" id="ARBA00022679"/>
    </source>
</evidence>
<dbReference type="EC" id="2.4.1.117" evidence="4"/>
<comment type="similarity">
    <text evidence="3">Belongs to the glycosyltransferase 2 family.</text>
</comment>
<dbReference type="EMBL" id="GGYP01000107">
    <property type="protein sequence ID" value="MDE44878.1"/>
    <property type="molecule type" value="Transcribed_RNA"/>
</dbReference>
<comment type="pathway">
    <text evidence="2">Protein modification; protein glycosylation.</text>
</comment>
<evidence type="ECO:0000256" key="11">
    <source>
        <dbReference type="ARBA" id="ARBA00023136"/>
    </source>
</evidence>
<dbReference type="PANTHER" id="PTHR10859:SF91">
    <property type="entry name" value="DOLICHYL-PHOSPHATE BETA-GLUCOSYLTRANSFERASE"/>
    <property type="match status" value="1"/>
</dbReference>
<keyword evidence="8" id="KW-0256">Endoplasmic reticulum</keyword>
<dbReference type="GO" id="GO:0004581">
    <property type="term" value="F:dolichyl-phosphate beta-glucosyltransferase activity"/>
    <property type="evidence" value="ECO:0007669"/>
    <property type="project" value="UniProtKB-EC"/>
</dbReference>
<evidence type="ECO:0000256" key="2">
    <source>
        <dbReference type="ARBA" id="ARBA00004922"/>
    </source>
</evidence>
<dbReference type="Gene3D" id="3.90.550.10">
    <property type="entry name" value="Spore Coat Polysaccharide Biosynthesis Protein SpsA, Chain A"/>
    <property type="match status" value="1"/>
</dbReference>
<dbReference type="InterPro" id="IPR001173">
    <property type="entry name" value="Glyco_trans_2-like"/>
</dbReference>
<evidence type="ECO:0000256" key="1">
    <source>
        <dbReference type="ARBA" id="ARBA00004389"/>
    </source>
</evidence>
<comment type="catalytic activity">
    <reaction evidence="12">
        <text>a di-trans,poly-cis-dolichyl phosphate + UDP-alpha-D-glucose = a di-trans,poly-cis-dolichyl beta-D-glucosyl phosphate + UDP</text>
        <dbReference type="Rhea" id="RHEA:15401"/>
        <dbReference type="Rhea" id="RHEA-COMP:19498"/>
        <dbReference type="Rhea" id="RHEA-COMP:19502"/>
        <dbReference type="ChEBI" id="CHEBI:57525"/>
        <dbReference type="ChEBI" id="CHEBI:57683"/>
        <dbReference type="ChEBI" id="CHEBI:58223"/>
        <dbReference type="ChEBI" id="CHEBI:58885"/>
        <dbReference type="EC" id="2.4.1.117"/>
    </reaction>
    <physiologicalReaction direction="left-to-right" evidence="12">
        <dbReference type="Rhea" id="RHEA:15402"/>
    </physiologicalReaction>
</comment>
<evidence type="ECO:0000256" key="10">
    <source>
        <dbReference type="ARBA" id="ARBA00022989"/>
    </source>
</evidence>
<keyword evidence="9" id="KW-0735">Signal-anchor</keyword>
<dbReference type="CDD" id="cd04188">
    <property type="entry name" value="DPG_synthase"/>
    <property type="match status" value="1"/>
</dbReference>
<reference evidence="14" key="1">
    <citation type="submission" date="2018-10" db="EMBL/GenBank/DDBJ databases">
        <title>Transcriptome assembly of Aceria tosichella (Wheat curl mite) Type 2.</title>
        <authorList>
            <person name="Scully E.D."/>
            <person name="Geib S.M."/>
            <person name="Palmer N.A."/>
            <person name="Gupta A.K."/>
            <person name="Sarath G."/>
            <person name="Tatineni S."/>
        </authorList>
    </citation>
    <scope>NUCLEOTIDE SEQUENCE</scope>
    <source>
        <strain evidence="14">LincolnNE</strain>
    </source>
</reference>
<evidence type="ECO:0000256" key="8">
    <source>
        <dbReference type="ARBA" id="ARBA00022824"/>
    </source>
</evidence>
<comment type="subcellular location">
    <subcellularLocation>
        <location evidence="1">Endoplasmic reticulum membrane</location>
        <topology evidence="1">Single-pass membrane protein</topology>
    </subcellularLocation>
</comment>
<keyword evidence="10" id="KW-1133">Transmembrane helix</keyword>
<evidence type="ECO:0000256" key="12">
    <source>
        <dbReference type="ARBA" id="ARBA00045097"/>
    </source>
</evidence>
<dbReference type="InterPro" id="IPR035518">
    <property type="entry name" value="DPG_synthase"/>
</dbReference>
<keyword evidence="6 14" id="KW-0808">Transferase</keyword>
<evidence type="ECO:0000256" key="4">
    <source>
        <dbReference type="ARBA" id="ARBA00012583"/>
    </source>
</evidence>
<keyword evidence="7" id="KW-0812">Transmembrane</keyword>
<feature type="domain" description="Glycosyltransferase 2-like" evidence="13">
    <location>
        <begin position="5"/>
        <end position="191"/>
    </location>
</feature>
<evidence type="ECO:0000313" key="14">
    <source>
        <dbReference type="EMBL" id="MDE44878.1"/>
    </source>
</evidence>
<evidence type="ECO:0000256" key="9">
    <source>
        <dbReference type="ARBA" id="ARBA00022968"/>
    </source>
</evidence>
<dbReference type="InterPro" id="IPR029044">
    <property type="entry name" value="Nucleotide-diphossugar_trans"/>
</dbReference>
<dbReference type="GO" id="GO:0006487">
    <property type="term" value="P:protein N-linked glycosylation"/>
    <property type="evidence" value="ECO:0007669"/>
    <property type="project" value="TreeGrafter"/>
</dbReference>
<organism evidence="14">
    <name type="scientific">Aceria tosichella</name>
    <name type="common">wheat curl mite</name>
    <dbReference type="NCBI Taxonomy" id="561515"/>
    <lineage>
        <taxon>Eukaryota</taxon>
        <taxon>Metazoa</taxon>
        <taxon>Ecdysozoa</taxon>
        <taxon>Arthropoda</taxon>
        <taxon>Chelicerata</taxon>
        <taxon>Arachnida</taxon>
        <taxon>Acari</taxon>
        <taxon>Acariformes</taxon>
        <taxon>Trombidiformes</taxon>
        <taxon>Prostigmata</taxon>
        <taxon>Eupodina</taxon>
        <taxon>Eriophyoidea</taxon>
        <taxon>Eriophyidae</taxon>
        <taxon>Eriophyinae</taxon>
        <taxon>Aceriini</taxon>
        <taxon>Aceria</taxon>
    </lineage>
</organism>
<name>A0A6G1S3D7_9ACAR</name>
<gene>
    <name evidence="14" type="primary">ALG5</name>
    <name evidence="14" type="ORF">g.16028</name>
</gene>
<sequence length="272" mass="30973">MVDLSVVVPAYNEEDRLPRMLDETVEFLEARSKNKALVPKENPYNSDRFTYEIIIVNDGSRDGTAHCADKYCKMFDHDKIRLITLERNRGKGGAVRAGVLASKGNYIIFADADGASKFSDIEKLEKFMYHNINSNLTVAIGSRAHMEEEAIASRSLFRTILMKGFHLLVWTCCVRTIRDTQCGFKMFNRNAALLLFKNYHNESWAFDVELLYLAEQLGCTMGEIAISWKEVDGSKIVPVFSWVRMGWDVVCLATLYNLGVYNVPQREAIKSK</sequence>
<evidence type="ECO:0000259" key="13">
    <source>
        <dbReference type="Pfam" id="PF00535"/>
    </source>
</evidence>
<proteinExistence type="inferred from homology"/>
<dbReference type="SUPFAM" id="SSF53448">
    <property type="entry name" value="Nucleotide-diphospho-sugar transferases"/>
    <property type="match status" value="1"/>
</dbReference>